<keyword evidence="6 7" id="KW-0472">Membrane</keyword>
<keyword evidence="3" id="KW-1003">Cell membrane</keyword>
<feature type="transmembrane region" description="Helical" evidence="7">
    <location>
        <begin position="281"/>
        <end position="302"/>
    </location>
</feature>
<evidence type="ECO:0000259" key="8">
    <source>
        <dbReference type="PROSITE" id="PS50850"/>
    </source>
</evidence>
<evidence type="ECO:0000256" key="1">
    <source>
        <dbReference type="ARBA" id="ARBA00004651"/>
    </source>
</evidence>
<evidence type="ECO:0000313" key="9">
    <source>
        <dbReference type="EMBL" id="MBD1547586.1"/>
    </source>
</evidence>
<gene>
    <name evidence="9" type="ORF">HK439_15065</name>
</gene>
<dbReference type="PANTHER" id="PTHR23517">
    <property type="entry name" value="RESISTANCE PROTEIN MDTM, PUTATIVE-RELATED-RELATED"/>
    <property type="match status" value="1"/>
</dbReference>
<feature type="transmembrane region" description="Helical" evidence="7">
    <location>
        <begin position="168"/>
        <end position="190"/>
    </location>
</feature>
<feature type="transmembrane region" description="Helical" evidence="7">
    <location>
        <begin position="308"/>
        <end position="330"/>
    </location>
</feature>
<evidence type="ECO:0000256" key="5">
    <source>
        <dbReference type="ARBA" id="ARBA00022989"/>
    </source>
</evidence>
<dbReference type="RefSeq" id="WP_190292344.1">
    <property type="nucleotide sequence ID" value="NZ_JABFCZ010000016.1"/>
</dbReference>
<feature type="transmembrane region" description="Helical" evidence="7">
    <location>
        <begin position="374"/>
        <end position="393"/>
    </location>
</feature>
<feature type="transmembrane region" description="Helical" evidence="7">
    <location>
        <begin position="46"/>
        <end position="68"/>
    </location>
</feature>
<keyword evidence="2" id="KW-0813">Transport</keyword>
<feature type="transmembrane region" description="Helical" evidence="7">
    <location>
        <begin position="80"/>
        <end position="96"/>
    </location>
</feature>
<feature type="transmembrane region" description="Helical" evidence="7">
    <location>
        <begin position="137"/>
        <end position="162"/>
    </location>
</feature>
<feature type="transmembrane region" description="Helical" evidence="7">
    <location>
        <begin position="253"/>
        <end position="274"/>
    </location>
</feature>
<evidence type="ECO:0000256" key="3">
    <source>
        <dbReference type="ARBA" id="ARBA00022475"/>
    </source>
</evidence>
<reference evidence="9" key="1">
    <citation type="submission" date="2020-05" db="EMBL/GenBank/DDBJ databases">
        <title>Identification of trans-AT polyketide cluster in two marine bacteria, producers of a novel glutaramide-containing polyketide sesbanimide D and analogs.</title>
        <authorList>
            <person name="Kacar D."/>
            <person name="Rodriguez P."/>
            <person name="Canedo L."/>
            <person name="Gonzalez E."/>
            <person name="Galan B."/>
            <person name="De La Calle F."/>
            <person name="Garcia J.L."/>
        </authorList>
    </citation>
    <scope>NUCLEOTIDE SEQUENCE</scope>
    <source>
        <strain evidence="9">PHM038</strain>
    </source>
</reference>
<dbReference type="EMBL" id="JABFCZ010000016">
    <property type="protein sequence ID" value="MBD1547586.1"/>
    <property type="molecule type" value="Genomic_DNA"/>
</dbReference>
<dbReference type="Proteomes" id="UP000598467">
    <property type="component" value="Unassembled WGS sequence"/>
</dbReference>
<sequence length="398" mass="40883">MSYAVSAAMPQSRTGFLVTTLGSLAMMASASAPSPFYRVLRAEIGFSPALMTVVFAVYALALLTALLVAGSASDHVGRRPVLSLGFALLALALYVFDQATTVSGLIIARILQGAACGLLVSTLPATITDFEPRSRPGLAAVINTVVPLLGLALGALVSGFFLDLSATPQAYVFGGFVAVSVVFALAIWLFPETAPRHAGFLASLKPRVGVPSSSRKVFWSSAPALFASWATGGLYLSLGASIVAQVFAIRSAIPQGLVITLLAGMGALACLVAQKRSGHGVILYGTLVMSLGTAICLVALWVGSLPLYLAALAFAGTGFGTCFYGVLKTVVPTAAPDARAELFASIFTLSYLSFSVPSVIAGVLVPIIGLKVTVTLYGAVVIAGAGTAGFLRWRRGGD</sequence>
<dbReference type="AlphaFoldDB" id="A0A926P4S4"/>
<dbReference type="InterPro" id="IPR020846">
    <property type="entry name" value="MFS_dom"/>
</dbReference>
<dbReference type="GO" id="GO:0005886">
    <property type="term" value="C:plasma membrane"/>
    <property type="evidence" value="ECO:0007669"/>
    <property type="project" value="UniProtKB-SubCell"/>
</dbReference>
<comment type="caution">
    <text evidence="9">The sequence shown here is derived from an EMBL/GenBank/DDBJ whole genome shotgun (WGS) entry which is preliminary data.</text>
</comment>
<name>A0A926P4S4_9HYPH</name>
<accession>A0A926P4S4</accession>
<evidence type="ECO:0000256" key="2">
    <source>
        <dbReference type="ARBA" id="ARBA00022448"/>
    </source>
</evidence>
<dbReference type="Pfam" id="PF07690">
    <property type="entry name" value="MFS_1"/>
    <property type="match status" value="1"/>
</dbReference>
<evidence type="ECO:0000313" key="10">
    <source>
        <dbReference type="Proteomes" id="UP000598467"/>
    </source>
</evidence>
<evidence type="ECO:0000256" key="6">
    <source>
        <dbReference type="ARBA" id="ARBA00023136"/>
    </source>
</evidence>
<dbReference type="PROSITE" id="PS50850">
    <property type="entry name" value="MFS"/>
    <property type="match status" value="1"/>
</dbReference>
<dbReference type="InterPro" id="IPR050171">
    <property type="entry name" value="MFS_Transporters"/>
</dbReference>
<feature type="transmembrane region" description="Helical" evidence="7">
    <location>
        <begin position="102"/>
        <end position="125"/>
    </location>
</feature>
<feature type="domain" description="Major facilitator superfamily (MFS) profile" evidence="8">
    <location>
        <begin position="15"/>
        <end position="396"/>
    </location>
</feature>
<dbReference type="PANTHER" id="PTHR23517:SF13">
    <property type="entry name" value="MAJOR FACILITATOR SUPERFAMILY MFS_1"/>
    <property type="match status" value="1"/>
</dbReference>
<keyword evidence="5 7" id="KW-1133">Transmembrane helix</keyword>
<evidence type="ECO:0000256" key="4">
    <source>
        <dbReference type="ARBA" id="ARBA00022692"/>
    </source>
</evidence>
<protein>
    <submittedName>
        <fullName evidence="9">MFS transporter</fullName>
    </submittedName>
</protein>
<proteinExistence type="predicted"/>
<organism evidence="9 10">
    <name type="scientific">Roseibium aggregatum</name>
    <dbReference type="NCBI Taxonomy" id="187304"/>
    <lineage>
        <taxon>Bacteria</taxon>
        <taxon>Pseudomonadati</taxon>
        <taxon>Pseudomonadota</taxon>
        <taxon>Alphaproteobacteria</taxon>
        <taxon>Hyphomicrobiales</taxon>
        <taxon>Stappiaceae</taxon>
        <taxon>Roseibium</taxon>
    </lineage>
</organism>
<feature type="transmembrane region" description="Helical" evidence="7">
    <location>
        <begin position="224"/>
        <end position="247"/>
    </location>
</feature>
<dbReference type="InterPro" id="IPR036259">
    <property type="entry name" value="MFS_trans_sf"/>
</dbReference>
<feature type="transmembrane region" description="Helical" evidence="7">
    <location>
        <begin position="342"/>
        <end position="368"/>
    </location>
</feature>
<comment type="subcellular location">
    <subcellularLocation>
        <location evidence="1">Cell membrane</location>
        <topology evidence="1">Multi-pass membrane protein</topology>
    </subcellularLocation>
</comment>
<dbReference type="SUPFAM" id="SSF103473">
    <property type="entry name" value="MFS general substrate transporter"/>
    <property type="match status" value="1"/>
</dbReference>
<keyword evidence="4 7" id="KW-0812">Transmembrane</keyword>
<evidence type="ECO:0000256" key="7">
    <source>
        <dbReference type="SAM" id="Phobius"/>
    </source>
</evidence>
<dbReference type="GO" id="GO:0022857">
    <property type="term" value="F:transmembrane transporter activity"/>
    <property type="evidence" value="ECO:0007669"/>
    <property type="project" value="InterPro"/>
</dbReference>
<dbReference type="InterPro" id="IPR011701">
    <property type="entry name" value="MFS"/>
</dbReference>
<dbReference type="Gene3D" id="1.20.1250.20">
    <property type="entry name" value="MFS general substrate transporter like domains"/>
    <property type="match status" value="1"/>
</dbReference>